<accession>A0ACC0VXX3</accession>
<comment type="caution">
    <text evidence="1">The sequence shown here is derived from an EMBL/GenBank/DDBJ whole genome shotgun (WGS) entry which is preliminary data.</text>
</comment>
<keyword evidence="2" id="KW-1185">Reference proteome</keyword>
<organism evidence="1 2">
    <name type="scientific">Peronosclerospora sorghi</name>
    <dbReference type="NCBI Taxonomy" id="230839"/>
    <lineage>
        <taxon>Eukaryota</taxon>
        <taxon>Sar</taxon>
        <taxon>Stramenopiles</taxon>
        <taxon>Oomycota</taxon>
        <taxon>Peronosporomycetes</taxon>
        <taxon>Peronosporales</taxon>
        <taxon>Peronosporaceae</taxon>
        <taxon>Peronosclerospora</taxon>
    </lineage>
</organism>
<evidence type="ECO:0000313" key="2">
    <source>
        <dbReference type="Proteomes" id="UP001163321"/>
    </source>
</evidence>
<gene>
    <name evidence="1" type="ORF">PsorP6_008837</name>
</gene>
<dbReference type="Proteomes" id="UP001163321">
    <property type="component" value="Chromosome 5"/>
</dbReference>
<name>A0ACC0VXX3_9STRA</name>
<reference evidence="1 2" key="1">
    <citation type="journal article" date="2022" name="bioRxiv">
        <title>The genome of the oomycete Peronosclerospora sorghi, a cosmopolitan pathogen of maize and sorghum, is inflated with dispersed pseudogenes.</title>
        <authorList>
            <person name="Fletcher K."/>
            <person name="Martin F."/>
            <person name="Isakeit T."/>
            <person name="Cavanaugh K."/>
            <person name="Magill C."/>
            <person name="Michelmore R."/>
        </authorList>
    </citation>
    <scope>NUCLEOTIDE SEQUENCE [LARGE SCALE GENOMIC DNA]</scope>
    <source>
        <strain evidence="1">P6</strain>
    </source>
</reference>
<sequence length="1348" mass="148525">MRFLSELGGDWNRGNTESRRPASDEAGGDMTIIVKKLHSFIADQASTIEVAIVVKGIKGEVVVMTRGGCTFARKVLRAQAAGAAGVIIIQTADVWPYTMTDSTGESKDVKILAFMMSSKHGKGCAVTTVEGVGSISRVKEEEATGLHDVQRTLAESHASQCGYCTPGFIMALYTMVKEREMGEELSMEDIEHGLDGNLCRCTGYRPILDAAKSFGDDAHEAYCKDTCPGCPRTGKEAGDIEDLHDDKRKEVTSCSSRKIRELVKKRKQREKEMMSESDPWMAEWSFPKELIEMAISPEVVQIDGKHVHWFAPLTMTHVFELKRQYPDAKISVGNSEMAIETKFKGFKYAHLVNVSRIPEFTATRAVAPADHINQTLFAGVKPFKGVKIGAAVTLTEVKQQLSERIKKLAPHQTRAFESIIKILKWFASTHIRNVACIAGNLVTASPISDLNPLLAAMNAFVELRSARGTRYCKVREFFASYRKVRMEPDEVIMSVYVPYTTEWEYMLPFKQARRREDDISIVTAGIRITLEYSRETKGWKIQNASTVFGGMAPMTMAASKTEEFLRGNSFDASTFDKACDVLHAQDFKLSDGVPGGMAKYRETLCSSFLYKFFLATSQSLQLDLQNKLTTTRRFPEAFAVNEEEKSAKSSYLHQARPVSNGIQSFGLETGGLQDSKHRRVGHDGTQRGPVGEPLMHKSAYLQVSGEALYTDDVLCPRETLHGALVLSTCAHGMIQSIDPSEALAMKGVQRFFDASIFEREKLGSNTIGPVLKDEECFASKEVHCVGQPIGIIVADSHELAMKAAEKVKVVYEELPSVTTIQEAIVAKSFLLPVHTINSGNVEKGLTDADIVLEGEVQIGGQEQFYFETNVSLCIPQEGGMKIISSTQAVTKAQVLTARVLGIDSNRITSTTKRIGGGFGGKETRSVFVTCAVAVAAHVMKRPVKCRLERHVDMLVTGGRHPFYAKYKVGIQRDGTILALDVDFYNNAGYSMDLSLAVMDRALFHCDNSYNIPHVRCTGTVCRTNLATNTAFRGFGGPQGLFVAETYIDQIARTLKRAPEEIRARNMYVEGQLTHFGQPLEDFNLQTLWQHLIDRSNFESKKTNVEAFNKSNRWKKRGVSLLPTKFGISFTTKFMNQGGSLVHVYADGSVLISHGGVEMGQGLHTKVIQVAALAFGISHEQIHIEETSTSKVPNSQPSAASMSTDLYGMATLDACEQILARLAPIRKRLGPNASFSDITTAAYMERVNMSAQGFYIVPNERCGYDFSKSVAENVAVGTAFNYFTTGVACTVVELDVLTGDFHMLSVDILMDLGASINPALDIGQIEGAFMQGFGLFALEELCSRHVEVT</sequence>
<proteinExistence type="predicted"/>
<evidence type="ECO:0000313" key="1">
    <source>
        <dbReference type="EMBL" id="KAI9911067.1"/>
    </source>
</evidence>
<protein>
    <submittedName>
        <fullName evidence="1">Uncharacterized protein</fullName>
    </submittedName>
</protein>
<dbReference type="EMBL" id="CM047584">
    <property type="protein sequence ID" value="KAI9911067.1"/>
    <property type="molecule type" value="Genomic_DNA"/>
</dbReference>